<dbReference type="InterPro" id="IPR033728">
    <property type="entry name" value="ThrRS_core"/>
</dbReference>
<dbReference type="AlphaFoldDB" id="A0AAE1S498"/>
<dbReference type="GO" id="GO:0046872">
    <property type="term" value="F:metal ion binding"/>
    <property type="evidence" value="ECO:0007669"/>
    <property type="project" value="UniProtKB-KW"/>
</dbReference>
<comment type="caution">
    <text evidence="13">The sequence shown here is derived from an EMBL/GenBank/DDBJ whole genome shotgun (WGS) entry which is preliminary data.</text>
</comment>
<evidence type="ECO:0000313" key="14">
    <source>
        <dbReference type="Proteomes" id="UP001291623"/>
    </source>
</evidence>
<dbReference type="PROSITE" id="PS50862">
    <property type="entry name" value="AA_TRNA_LIGASE_II"/>
    <property type="match status" value="1"/>
</dbReference>
<dbReference type="FunFam" id="3.40.50.800:FF:000001">
    <property type="entry name" value="Threonine--tRNA ligase"/>
    <property type="match status" value="1"/>
</dbReference>
<dbReference type="HAMAP" id="MF_00184">
    <property type="entry name" value="Thr_tRNA_synth"/>
    <property type="match status" value="1"/>
</dbReference>
<dbReference type="EMBL" id="JAVYJV010000009">
    <property type="protein sequence ID" value="KAK4363196.1"/>
    <property type="molecule type" value="Genomic_DNA"/>
</dbReference>
<evidence type="ECO:0000256" key="9">
    <source>
        <dbReference type="ARBA" id="ARBA00023146"/>
    </source>
</evidence>
<dbReference type="InterPro" id="IPR012947">
    <property type="entry name" value="tRNA_SAD"/>
</dbReference>
<name>A0AAE1S498_9SOLA</name>
<dbReference type="PANTHER" id="PTHR11451:SF44">
    <property type="entry name" value="THREONINE--TRNA LIGASE, CHLOROPLASTIC_MITOCHONDRIAL 2"/>
    <property type="match status" value="1"/>
</dbReference>
<evidence type="ECO:0000259" key="12">
    <source>
        <dbReference type="PROSITE" id="PS50862"/>
    </source>
</evidence>
<dbReference type="SUPFAM" id="SSF55681">
    <property type="entry name" value="Class II aaRS and biotin synthetases"/>
    <property type="match status" value="1"/>
</dbReference>
<dbReference type="FunFam" id="3.30.980.10:FF:000001">
    <property type="entry name" value="Threonine--tRNA ligase"/>
    <property type="match status" value="1"/>
</dbReference>
<dbReference type="InterPro" id="IPR002314">
    <property type="entry name" value="aa-tRNA-synt_IIb"/>
</dbReference>
<evidence type="ECO:0000256" key="11">
    <source>
        <dbReference type="ARBA" id="ARBA00049515"/>
    </source>
</evidence>
<keyword evidence="8" id="KW-0648">Protein biosynthesis</keyword>
<comment type="catalytic activity">
    <reaction evidence="11">
        <text>tRNA(Thr) + L-threonine + ATP = L-threonyl-tRNA(Thr) + AMP + diphosphate + H(+)</text>
        <dbReference type="Rhea" id="RHEA:24624"/>
        <dbReference type="Rhea" id="RHEA-COMP:9670"/>
        <dbReference type="Rhea" id="RHEA-COMP:9704"/>
        <dbReference type="ChEBI" id="CHEBI:15378"/>
        <dbReference type="ChEBI" id="CHEBI:30616"/>
        <dbReference type="ChEBI" id="CHEBI:33019"/>
        <dbReference type="ChEBI" id="CHEBI:57926"/>
        <dbReference type="ChEBI" id="CHEBI:78442"/>
        <dbReference type="ChEBI" id="CHEBI:78534"/>
        <dbReference type="ChEBI" id="CHEBI:456215"/>
        <dbReference type="EC" id="6.1.1.3"/>
    </reaction>
</comment>
<dbReference type="InterPro" id="IPR002320">
    <property type="entry name" value="Thr-tRNA-ligase_IIa"/>
</dbReference>
<comment type="similarity">
    <text evidence="1">Belongs to the class-II aminoacyl-tRNA synthetase family.</text>
</comment>
<dbReference type="GO" id="GO:0006435">
    <property type="term" value="P:threonyl-tRNA aminoacylation"/>
    <property type="evidence" value="ECO:0007669"/>
    <property type="project" value="InterPro"/>
</dbReference>
<dbReference type="Pfam" id="PF07973">
    <property type="entry name" value="tRNA_SAD"/>
    <property type="match status" value="1"/>
</dbReference>
<dbReference type="InterPro" id="IPR004154">
    <property type="entry name" value="Anticodon-bd"/>
</dbReference>
<dbReference type="GO" id="GO:0005524">
    <property type="term" value="F:ATP binding"/>
    <property type="evidence" value="ECO:0007669"/>
    <property type="project" value="UniProtKB-KW"/>
</dbReference>
<dbReference type="PANTHER" id="PTHR11451">
    <property type="entry name" value="THREONINE-TRNA LIGASE"/>
    <property type="match status" value="1"/>
</dbReference>
<dbReference type="SUPFAM" id="SSF52954">
    <property type="entry name" value="Class II aaRS ABD-related"/>
    <property type="match status" value="1"/>
</dbReference>
<dbReference type="FunFam" id="3.30.930.10:FF:000002">
    <property type="entry name" value="Threonine--tRNA ligase"/>
    <property type="match status" value="1"/>
</dbReference>
<keyword evidence="5" id="KW-0547">Nucleotide-binding</keyword>
<evidence type="ECO:0000256" key="8">
    <source>
        <dbReference type="ARBA" id="ARBA00022917"/>
    </source>
</evidence>
<dbReference type="Gene3D" id="3.30.980.10">
    <property type="entry name" value="Threonyl-trna Synthetase, Chain A, domain 2"/>
    <property type="match status" value="1"/>
</dbReference>
<dbReference type="Proteomes" id="UP001291623">
    <property type="component" value="Unassembled WGS sequence"/>
</dbReference>
<dbReference type="InterPro" id="IPR018163">
    <property type="entry name" value="Thr/Ala-tRNA-synth_IIc_edit"/>
</dbReference>
<evidence type="ECO:0000256" key="3">
    <source>
        <dbReference type="ARBA" id="ARBA00022598"/>
    </source>
</evidence>
<dbReference type="Pfam" id="PF00587">
    <property type="entry name" value="tRNA-synt_2b"/>
    <property type="match status" value="1"/>
</dbReference>
<evidence type="ECO:0000256" key="6">
    <source>
        <dbReference type="ARBA" id="ARBA00022833"/>
    </source>
</evidence>
<keyword evidence="14" id="KW-1185">Reference proteome</keyword>
<dbReference type="Gene3D" id="3.30.54.20">
    <property type="match status" value="1"/>
</dbReference>
<gene>
    <name evidence="13" type="ORF">RND71_018437</name>
</gene>
<dbReference type="FunFam" id="3.30.54.20:FF:000002">
    <property type="entry name" value="Threonine--tRNA ligase"/>
    <property type="match status" value="1"/>
</dbReference>
<dbReference type="GO" id="GO:0009570">
    <property type="term" value="C:chloroplast stroma"/>
    <property type="evidence" value="ECO:0007669"/>
    <property type="project" value="TreeGrafter"/>
</dbReference>
<organism evidence="13 14">
    <name type="scientific">Anisodus tanguticus</name>
    <dbReference type="NCBI Taxonomy" id="243964"/>
    <lineage>
        <taxon>Eukaryota</taxon>
        <taxon>Viridiplantae</taxon>
        <taxon>Streptophyta</taxon>
        <taxon>Embryophyta</taxon>
        <taxon>Tracheophyta</taxon>
        <taxon>Spermatophyta</taxon>
        <taxon>Magnoliopsida</taxon>
        <taxon>eudicotyledons</taxon>
        <taxon>Gunneridae</taxon>
        <taxon>Pentapetalae</taxon>
        <taxon>asterids</taxon>
        <taxon>lamiids</taxon>
        <taxon>Solanales</taxon>
        <taxon>Solanaceae</taxon>
        <taxon>Solanoideae</taxon>
        <taxon>Hyoscyameae</taxon>
        <taxon>Anisodus</taxon>
    </lineage>
</organism>
<dbReference type="InterPro" id="IPR047246">
    <property type="entry name" value="ThrRS_anticodon"/>
</dbReference>
<dbReference type="CDD" id="cd00771">
    <property type="entry name" value="ThrRS_core"/>
    <property type="match status" value="1"/>
</dbReference>
<evidence type="ECO:0000256" key="1">
    <source>
        <dbReference type="ARBA" id="ARBA00008226"/>
    </source>
</evidence>
<dbReference type="Pfam" id="PF03129">
    <property type="entry name" value="HGTP_anticodon"/>
    <property type="match status" value="1"/>
</dbReference>
<dbReference type="InterPro" id="IPR006195">
    <property type="entry name" value="aa-tRNA-synth_II"/>
</dbReference>
<feature type="domain" description="Aminoacyl-transfer RNA synthetases class-II family profile" evidence="12">
    <location>
        <begin position="287"/>
        <end position="498"/>
    </location>
</feature>
<dbReference type="NCBIfam" id="TIGR00418">
    <property type="entry name" value="thrS"/>
    <property type="match status" value="1"/>
</dbReference>
<evidence type="ECO:0000256" key="7">
    <source>
        <dbReference type="ARBA" id="ARBA00022840"/>
    </source>
</evidence>
<evidence type="ECO:0000256" key="2">
    <source>
        <dbReference type="ARBA" id="ARBA00013163"/>
    </source>
</evidence>
<dbReference type="SUPFAM" id="SSF55186">
    <property type="entry name" value="ThrRS/AlaRS common domain"/>
    <property type="match status" value="1"/>
</dbReference>
<dbReference type="EC" id="6.1.1.3" evidence="2"/>
<dbReference type="GO" id="GO:0004829">
    <property type="term" value="F:threonine-tRNA ligase activity"/>
    <property type="evidence" value="ECO:0007669"/>
    <property type="project" value="UniProtKB-EC"/>
</dbReference>
<proteinExistence type="inferred from homology"/>
<reference evidence="13" key="1">
    <citation type="submission" date="2023-12" db="EMBL/GenBank/DDBJ databases">
        <title>Genome assembly of Anisodus tanguticus.</title>
        <authorList>
            <person name="Wang Y.-J."/>
        </authorList>
    </citation>
    <scope>NUCLEOTIDE SEQUENCE</scope>
    <source>
        <strain evidence="13">KB-2021</strain>
        <tissue evidence="13">Leaf</tissue>
    </source>
</reference>
<keyword evidence="4" id="KW-0479">Metal-binding</keyword>
<keyword evidence="3" id="KW-0436">Ligase</keyword>
<keyword evidence="9" id="KW-0030">Aminoacyl-tRNA synthetase</keyword>
<keyword evidence="7" id="KW-0067">ATP-binding</keyword>
<dbReference type="CDD" id="cd00860">
    <property type="entry name" value="ThrRS_anticodon"/>
    <property type="match status" value="1"/>
</dbReference>
<evidence type="ECO:0000313" key="13">
    <source>
        <dbReference type="EMBL" id="KAK4363196.1"/>
    </source>
</evidence>
<evidence type="ECO:0000256" key="4">
    <source>
        <dbReference type="ARBA" id="ARBA00022723"/>
    </source>
</evidence>
<dbReference type="Gene3D" id="3.40.50.800">
    <property type="entry name" value="Anticodon-binding domain"/>
    <property type="match status" value="1"/>
</dbReference>
<sequence>MAALSLSSSLFFTSSSSNQLKTTFSCFPIRQISTIFLLYPSKNTSSIRNKLLRCRNSFSTHVSASADSPVASAPDEKIVLPTNESSDGLLRIRHTCAHVMAMAVQKLYPNAKVTIGPWIENGFYYDFDMEPLTDRDLKRIKKEMDRIISRNLPLVREEVSRDEAQRRIMAINEPYKIEILLSIQEEPITIYHIGNEWWDLCAGPHVETTGKINKKAVELESVAGAYWRGDVKKPMLQRIYGTAWENEDQLKAYLHFKEEAKRRDHRRIGQDLDLFSIQAAGGGLVFWHPKGAMIRHIIEDTWKKIHMERGYDLLYTPHVAKADLWKISGHLDFYKENMFDQMEIEEELFQLRPMNCPYHVLVYKRQLHSYRDFPIRVAELGTVYRYELSGALHGLFRVRGFTQDDAHIFCLEDQIKDEIRGVLDLTEEILQQFGFDKYEVNLSTRPEKAVGDDEIWEKATSALKDALEDKGWSYQIDDGGGAFYGPKIDLKIEDALGRKLISIYPNALTLQNYAGDFPLWLSPIQARVLPVTDVQLQYCNEVGKKLKASGIRVEVCSGERLPKLIRNAEKQKIPLMAVVGSKEVETQSVTVRSRFAGELGNMSIDEFISRTKTASENRTFL</sequence>
<evidence type="ECO:0000256" key="5">
    <source>
        <dbReference type="ARBA" id="ARBA00022741"/>
    </source>
</evidence>
<dbReference type="InterPro" id="IPR045864">
    <property type="entry name" value="aa-tRNA-synth_II/BPL/LPL"/>
</dbReference>
<evidence type="ECO:0000256" key="10">
    <source>
        <dbReference type="ARBA" id="ARBA00031900"/>
    </source>
</evidence>
<dbReference type="SMART" id="SM00863">
    <property type="entry name" value="tRNA_SAD"/>
    <property type="match status" value="1"/>
</dbReference>
<accession>A0AAE1S498</accession>
<dbReference type="Gene3D" id="3.30.930.10">
    <property type="entry name" value="Bira Bifunctional Protein, Domain 2"/>
    <property type="match status" value="1"/>
</dbReference>
<dbReference type="InterPro" id="IPR036621">
    <property type="entry name" value="Anticodon-bd_dom_sf"/>
</dbReference>
<protein>
    <recommendedName>
        <fullName evidence="2">threonine--tRNA ligase</fullName>
        <ecNumber evidence="2">6.1.1.3</ecNumber>
    </recommendedName>
    <alternativeName>
        <fullName evidence="10">Threonyl-tRNA synthetase</fullName>
    </alternativeName>
</protein>
<keyword evidence="6" id="KW-0862">Zinc</keyword>
<dbReference type="PRINTS" id="PR01047">
    <property type="entry name" value="TRNASYNTHTHR"/>
</dbReference>